<dbReference type="EMBL" id="PFEQ01000001">
    <property type="protein sequence ID" value="PJE74565.1"/>
    <property type="molecule type" value="Genomic_DNA"/>
</dbReference>
<accession>A0A2M8LD72</accession>
<keyword evidence="1" id="KW-0472">Membrane</keyword>
<protein>
    <submittedName>
        <fullName evidence="2">Uncharacterized protein</fullName>
    </submittedName>
</protein>
<gene>
    <name evidence="2" type="ORF">COV01_00845</name>
</gene>
<evidence type="ECO:0000256" key="1">
    <source>
        <dbReference type="SAM" id="Phobius"/>
    </source>
</evidence>
<feature type="transmembrane region" description="Helical" evidence="1">
    <location>
        <begin position="21"/>
        <end position="47"/>
    </location>
</feature>
<dbReference type="AlphaFoldDB" id="A0A2M8LD72"/>
<dbReference type="Proteomes" id="UP000228700">
    <property type="component" value="Unassembled WGS sequence"/>
</dbReference>
<evidence type="ECO:0000313" key="2">
    <source>
        <dbReference type="EMBL" id="PJE74565.1"/>
    </source>
</evidence>
<dbReference type="InterPro" id="IPR007813">
    <property type="entry name" value="PilN"/>
</dbReference>
<keyword evidence="1" id="KW-0812">Transmembrane</keyword>
<dbReference type="Pfam" id="PF05137">
    <property type="entry name" value="PilN"/>
    <property type="match status" value="1"/>
</dbReference>
<keyword evidence="1" id="KW-1133">Transmembrane helix</keyword>
<sequence>MFTFLPQKQRQSVTKEYKKRLLLIYVALVTFAGVAWIVSLIPSYILVTAKLDEAIIQKGTPVSGIDVNKISNTEKELLNAQGELAILTPFISQKPLSLVIAKLFYRIPLGVTLTSIALNRGEEKGNIVVSGIATTRDTLVSFSKALEGEAFFKKVELPVSNFTKGRDVPFSISIVASF</sequence>
<reference evidence="3" key="1">
    <citation type="submission" date="2017-09" db="EMBL/GenBank/DDBJ databases">
        <title>Depth-based differentiation of microbial function through sediment-hosted aquifers and enrichment of novel symbionts in the deep terrestrial subsurface.</title>
        <authorList>
            <person name="Probst A.J."/>
            <person name="Ladd B."/>
            <person name="Jarett J.K."/>
            <person name="Geller-Mcgrath D.E."/>
            <person name="Sieber C.M.K."/>
            <person name="Emerson J.B."/>
            <person name="Anantharaman K."/>
            <person name="Thomas B.C."/>
            <person name="Malmstrom R."/>
            <person name="Stieglmeier M."/>
            <person name="Klingl A."/>
            <person name="Woyke T."/>
            <person name="Ryan C.M."/>
            <person name="Banfield J.F."/>
        </authorList>
    </citation>
    <scope>NUCLEOTIDE SEQUENCE [LARGE SCALE GENOMIC DNA]</scope>
</reference>
<name>A0A2M8LD72_9BACT</name>
<evidence type="ECO:0000313" key="3">
    <source>
        <dbReference type="Proteomes" id="UP000228700"/>
    </source>
</evidence>
<proteinExistence type="predicted"/>
<organism evidence="2 3">
    <name type="scientific">Candidatus Taylorbacteria bacterium CG10_big_fil_rev_8_21_14_0_10_41_48</name>
    <dbReference type="NCBI Taxonomy" id="1975024"/>
    <lineage>
        <taxon>Bacteria</taxon>
        <taxon>Candidatus Tayloriibacteriota</taxon>
    </lineage>
</organism>
<comment type="caution">
    <text evidence="2">The sequence shown here is derived from an EMBL/GenBank/DDBJ whole genome shotgun (WGS) entry which is preliminary data.</text>
</comment>